<dbReference type="OrthoDB" id="9812295at2"/>
<dbReference type="PANTHER" id="PTHR30543">
    <property type="entry name" value="CHROMATE REDUCTASE"/>
    <property type="match status" value="1"/>
</dbReference>
<dbReference type="EMBL" id="CABPRU010000002">
    <property type="protein sequence ID" value="VVD82517.1"/>
    <property type="molecule type" value="Genomic_DNA"/>
</dbReference>
<dbReference type="InterPro" id="IPR050712">
    <property type="entry name" value="NAD(P)H-dep_reductase"/>
</dbReference>
<name>A0A5E4T3K2_9BURK</name>
<dbReference type="Proteomes" id="UP000334380">
    <property type="component" value="Unassembled WGS sequence"/>
</dbReference>
<dbReference type="GO" id="GO:0010181">
    <property type="term" value="F:FMN binding"/>
    <property type="evidence" value="ECO:0007669"/>
    <property type="project" value="TreeGrafter"/>
</dbReference>
<proteinExistence type="predicted"/>
<sequence length="184" mass="19404">MIRILALSGSLRAASSNACALSAAALLVPPGVTIEAYDEIGELPHFNPDLEANLPVRIVDLRARVGQADALLIACPEYARGIPGSFKNLLDWLVGSLEFPGKPVAMINTSPRASDAQAALKLVLETMSATLVQDACITLQRLGKQTDPVTIANDPVSGEALRHALTALVDHIATTSSECRETLP</sequence>
<dbReference type="GO" id="GO:0016491">
    <property type="term" value="F:oxidoreductase activity"/>
    <property type="evidence" value="ECO:0007669"/>
    <property type="project" value="InterPro"/>
</dbReference>
<feature type="chain" id="PRO_5023047832" evidence="1">
    <location>
        <begin position="21"/>
        <end position="184"/>
    </location>
</feature>
<keyword evidence="4" id="KW-1185">Reference proteome</keyword>
<feature type="domain" description="NADPH-dependent FMN reductase-like" evidence="2">
    <location>
        <begin position="3"/>
        <end position="135"/>
    </location>
</feature>
<dbReference type="RefSeq" id="WP_150611888.1">
    <property type="nucleotide sequence ID" value="NZ_CABPRU010000002.1"/>
</dbReference>
<dbReference type="AlphaFoldDB" id="A0A5E4T3K2"/>
<accession>A0A5E4T3K2</accession>
<evidence type="ECO:0000256" key="1">
    <source>
        <dbReference type="SAM" id="SignalP"/>
    </source>
</evidence>
<reference evidence="3 4" key="1">
    <citation type="submission" date="2019-08" db="EMBL/GenBank/DDBJ databases">
        <authorList>
            <person name="Peeters C."/>
        </authorList>
    </citation>
    <scope>NUCLEOTIDE SEQUENCE [LARGE SCALE GENOMIC DNA]</scope>
    <source>
        <strain evidence="3 4">LMG 31013</strain>
    </source>
</reference>
<dbReference type="Pfam" id="PF03358">
    <property type="entry name" value="FMN_red"/>
    <property type="match status" value="1"/>
</dbReference>
<protein>
    <submittedName>
        <fullName evidence="3">NADPH-dependent FMN reductase</fullName>
    </submittedName>
</protein>
<gene>
    <name evidence="3" type="ORF">PTE31013_01184</name>
</gene>
<evidence type="ECO:0000313" key="4">
    <source>
        <dbReference type="Proteomes" id="UP000334380"/>
    </source>
</evidence>
<dbReference type="SUPFAM" id="SSF52218">
    <property type="entry name" value="Flavoproteins"/>
    <property type="match status" value="1"/>
</dbReference>
<dbReference type="Gene3D" id="3.40.50.360">
    <property type="match status" value="1"/>
</dbReference>
<dbReference type="InterPro" id="IPR029039">
    <property type="entry name" value="Flavoprotein-like_sf"/>
</dbReference>
<evidence type="ECO:0000259" key="2">
    <source>
        <dbReference type="Pfam" id="PF03358"/>
    </source>
</evidence>
<dbReference type="PANTHER" id="PTHR30543:SF21">
    <property type="entry name" value="NAD(P)H-DEPENDENT FMN REDUCTASE LOT6"/>
    <property type="match status" value="1"/>
</dbReference>
<dbReference type="InterPro" id="IPR005025">
    <property type="entry name" value="FMN_Rdtase-like_dom"/>
</dbReference>
<organism evidence="3 4">
    <name type="scientific">Pandoraea terrigena</name>
    <dbReference type="NCBI Taxonomy" id="2508292"/>
    <lineage>
        <taxon>Bacteria</taxon>
        <taxon>Pseudomonadati</taxon>
        <taxon>Pseudomonadota</taxon>
        <taxon>Betaproteobacteria</taxon>
        <taxon>Burkholderiales</taxon>
        <taxon>Burkholderiaceae</taxon>
        <taxon>Pandoraea</taxon>
    </lineage>
</organism>
<evidence type="ECO:0000313" key="3">
    <source>
        <dbReference type="EMBL" id="VVD82517.1"/>
    </source>
</evidence>
<feature type="signal peptide" evidence="1">
    <location>
        <begin position="1"/>
        <end position="20"/>
    </location>
</feature>
<keyword evidence="1" id="KW-0732">Signal</keyword>
<dbReference type="GO" id="GO:0005829">
    <property type="term" value="C:cytosol"/>
    <property type="evidence" value="ECO:0007669"/>
    <property type="project" value="TreeGrafter"/>
</dbReference>